<organism evidence="2 3">
    <name type="scientific">Pleurotus eryngii</name>
    <name type="common">Boletus of the steppes</name>
    <dbReference type="NCBI Taxonomy" id="5323"/>
    <lineage>
        <taxon>Eukaryota</taxon>
        <taxon>Fungi</taxon>
        <taxon>Dikarya</taxon>
        <taxon>Basidiomycota</taxon>
        <taxon>Agaricomycotina</taxon>
        <taxon>Agaricomycetes</taxon>
        <taxon>Agaricomycetidae</taxon>
        <taxon>Agaricales</taxon>
        <taxon>Pleurotineae</taxon>
        <taxon>Pleurotaceae</taxon>
        <taxon>Pleurotus</taxon>
    </lineage>
</organism>
<keyword evidence="3" id="KW-1185">Reference proteome</keyword>
<evidence type="ECO:0000313" key="2">
    <source>
        <dbReference type="EMBL" id="KAF9488040.1"/>
    </source>
</evidence>
<sequence>MEAYFDNKNNVLNAHIRTSYDDSVLYTVKSTSGFRGPRITILEDANPVLGQGNNRIVGAIHWKEKVFEANGHRKPLAEIKRREGRIMHTTRYWRWGKERKEYEIRFDDDEWKATTDHGMSISARFEVSPRPHLFGKSKPPKFHLTTDTLEADEVFMILVFIYCEVKRQNRTNSGPTEGISAW</sequence>
<comment type="caution">
    <text evidence="2">The sequence shown here is derived from an EMBL/GenBank/DDBJ whole genome shotgun (WGS) entry which is preliminary data.</text>
</comment>
<dbReference type="AlphaFoldDB" id="A0A9P5ZK14"/>
<dbReference type="InterPro" id="IPR046528">
    <property type="entry name" value="DUF6593"/>
</dbReference>
<dbReference type="EMBL" id="MU154735">
    <property type="protein sequence ID" value="KAF9488040.1"/>
    <property type="molecule type" value="Genomic_DNA"/>
</dbReference>
<dbReference type="OrthoDB" id="2989558at2759"/>
<dbReference type="Proteomes" id="UP000807025">
    <property type="component" value="Unassembled WGS sequence"/>
</dbReference>
<dbReference type="Pfam" id="PF20236">
    <property type="entry name" value="DUF6593"/>
    <property type="match status" value="1"/>
</dbReference>
<evidence type="ECO:0000313" key="3">
    <source>
        <dbReference type="Proteomes" id="UP000807025"/>
    </source>
</evidence>
<name>A0A9P5ZK14_PLEER</name>
<proteinExistence type="predicted"/>
<reference evidence="2" key="1">
    <citation type="submission" date="2020-11" db="EMBL/GenBank/DDBJ databases">
        <authorList>
            <consortium name="DOE Joint Genome Institute"/>
            <person name="Ahrendt S."/>
            <person name="Riley R."/>
            <person name="Andreopoulos W."/>
            <person name="Labutti K."/>
            <person name="Pangilinan J."/>
            <person name="Ruiz-Duenas F.J."/>
            <person name="Barrasa J.M."/>
            <person name="Sanchez-Garcia M."/>
            <person name="Camarero S."/>
            <person name="Miyauchi S."/>
            <person name="Serrano A."/>
            <person name="Linde D."/>
            <person name="Babiker R."/>
            <person name="Drula E."/>
            <person name="Ayuso-Fernandez I."/>
            <person name="Pacheco R."/>
            <person name="Padilla G."/>
            <person name="Ferreira P."/>
            <person name="Barriuso J."/>
            <person name="Kellner H."/>
            <person name="Castanera R."/>
            <person name="Alfaro M."/>
            <person name="Ramirez L."/>
            <person name="Pisabarro A.G."/>
            <person name="Kuo A."/>
            <person name="Tritt A."/>
            <person name="Lipzen A."/>
            <person name="He G."/>
            <person name="Yan M."/>
            <person name="Ng V."/>
            <person name="Cullen D."/>
            <person name="Martin F."/>
            <person name="Rosso M.-N."/>
            <person name="Henrissat B."/>
            <person name="Hibbett D."/>
            <person name="Martinez A.T."/>
            <person name="Grigoriev I.V."/>
        </authorList>
    </citation>
    <scope>NUCLEOTIDE SEQUENCE</scope>
    <source>
        <strain evidence="2">ATCC 90797</strain>
    </source>
</reference>
<gene>
    <name evidence="2" type="ORF">BDN71DRAFT_545158</name>
</gene>
<feature type="domain" description="DUF6593" evidence="1">
    <location>
        <begin position="9"/>
        <end position="168"/>
    </location>
</feature>
<accession>A0A9P5ZK14</accession>
<protein>
    <recommendedName>
        <fullName evidence="1">DUF6593 domain-containing protein</fullName>
    </recommendedName>
</protein>
<evidence type="ECO:0000259" key="1">
    <source>
        <dbReference type="Pfam" id="PF20236"/>
    </source>
</evidence>